<dbReference type="AlphaFoldDB" id="A0AAE3AU38"/>
<keyword evidence="3" id="KW-1185">Reference proteome</keyword>
<evidence type="ECO:0000313" key="2">
    <source>
        <dbReference type="EMBL" id="MCC2166795.1"/>
    </source>
</evidence>
<dbReference type="InterPro" id="IPR049874">
    <property type="entry name" value="ROK_cs"/>
</dbReference>
<dbReference type="PROSITE" id="PS01125">
    <property type="entry name" value="ROK"/>
    <property type="match status" value="1"/>
</dbReference>
<dbReference type="InterPro" id="IPR000600">
    <property type="entry name" value="ROK"/>
</dbReference>
<protein>
    <submittedName>
        <fullName evidence="2">ROK family protein</fullName>
    </submittedName>
</protein>
<dbReference type="EMBL" id="JAJEQF010000005">
    <property type="protein sequence ID" value="MCC2166795.1"/>
    <property type="molecule type" value="Genomic_DNA"/>
</dbReference>
<comment type="similarity">
    <text evidence="1">Belongs to the ROK (NagC/XylR) family.</text>
</comment>
<reference evidence="2 3" key="1">
    <citation type="submission" date="2021-10" db="EMBL/GenBank/DDBJ databases">
        <title>Anaerobic single-cell dispensing facilitates the cultivation of human gut bacteria.</title>
        <authorList>
            <person name="Afrizal A."/>
        </authorList>
    </citation>
    <scope>NUCLEOTIDE SEQUENCE [LARGE SCALE GENOMIC DNA]</scope>
    <source>
        <strain evidence="2 3">CLA-AA-H244</strain>
    </source>
</reference>
<accession>A0AAE3AU38</accession>
<dbReference type="Gene3D" id="3.30.420.40">
    <property type="match status" value="2"/>
</dbReference>
<dbReference type="Proteomes" id="UP001199355">
    <property type="component" value="Unassembled WGS sequence"/>
</dbReference>
<evidence type="ECO:0000256" key="1">
    <source>
        <dbReference type="ARBA" id="ARBA00006479"/>
    </source>
</evidence>
<name>A0AAE3AU38_9FIRM</name>
<dbReference type="PANTHER" id="PTHR18964">
    <property type="entry name" value="ROK (REPRESSOR, ORF, KINASE) FAMILY"/>
    <property type="match status" value="1"/>
</dbReference>
<evidence type="ECO:0000313" key="3">
    <source>
        <dbReference type="Proteomes" id="UP001199355"/>
    </source>
</evidence>
<sequence length="329" mass="35849">MATYIGLDLGGTNIKISVFDDFFHRLGEKRTPTEVRLGSEHVLNRIYDAVLALLEELHLTCQDITCMGIGVPGILDIKNGISRFSPNFPKWEEVPIVAWMESHLHIPTYIDNDARVNLYGEWKFGAGKNRNNVLMITLGTGLGGAAVIDGRVIYGATGSAGEIGHINMFREGRECRCGSSGCLGRYVSALGILRTFREKVQAGQHSIICDWVNHDLDKVTADMLSRAYDDGDAVTIETIQETGKLLGYGLCAVFSLYNPEIIIVGGGMSRMGDRLLQYTREILDTHALRIPYGCCTIVTAVLGDAAGMLGAAVYAKEQFLQSAANNGPN</sequence>
<comment type="caution">
    <text evidence="2">The sequence shown here is derived from an EMBL/GenBank/DDBJ whole genome shotgun (WGS) entry which is preliminary data.</text>
</comment>
<dbReference type="Pfam" id="PF00480">
    <property type="entry name" value="ROK"/>
    <property type="match status" value="1"/>
</dbReference>
<proteinExistence type="inferred from homology"/>
<dbReference type="SUPFAM" id="SSF53067">
    <property type="entry name" value="Actin-like ATPase domain"/>
    <property type="match status" value="1"/>
</dbReference>
<dbReference type="PANTHER" id="PTHR18964:SF149">
    <property type="entry name" value="BIFUNCTIONAL UDP-N-ACETYLGLUCOSAMINE 2-EPIMERASE_N-ACETYLMANNOSAMINE KINASE"/>
    <property type="match status" value="1"/>
</dbReference>
<gene>
    <name evidence="2" type="ORF">LKD45_03610</name>
</gene>
<dbReference type="CDD" id="cd23763">
    <property type="entry name" value="ASKHA_ATPase_ROK"/>
    <property type="match status" value="1"/>
</dbReference>
<dbReference type="RefSeq" id="WP_308727795.1">
    <property type="nucleotide sequence ID" value="NZ_JAJEQF010000005.1"/>
</dbReference>
<organism evidence="2 3">
    <name type="scientific">Gallintestinimicrobium propionicum</name>
    <dbReference type="NCBI Taxonomy" id="2981770"/>
    <lineage>
        <taxon>Bacteria</taxon>
        <taxon>Bacillati</taxon>
        <taxon>Bacillota</taxon>
        <taxon>Clostridia</taxon>
        <taxon>Lachnospirales</taxon>
        <taxon>Lachnospiraceae</taxon>
        <taxon>Gallintestinimicrobium</taxon>
    </lineage>
</organism>
<dbReference type="InterPro" id="IPR043129">
    <property type="entry name" value="ATPase_NBD"/>
</dbReference>